<evidence type="ECO:0000313" key="7">
    <source>
        <dbReference type="Proteomes" id="UP000194474"/>
    </source>
</evidence>
<evidence type="ECO:0000256" key="4">
    <source>
        <dbReference type="ARBA" id="ARBA00023163"/>
    </source>
</evidence>
<name>A0A1Y6G7N8_9HYPH</name>
<dbReference type="InterPro" id="IPR036388">
    <property type="entry name" value="WH-like_DNA-bd_sf"/>
</dbReference>
<keyword evidence="4" id="KW-0804">Transcription</keyword>
<dbReference type="GO" id="GO:0043565">
    <property type="term" value="F:sequence-specific DNA binding"/>
    <property type="evidence" value="ECO:0007669"/>
    <property type="project" value="TreeGrafter"/>
</dbReference>
<dbReference type="InterPro" id="IPR058163">
    <property type="entry name" value="LysR-type_TF_proteobact-type"/>
</dbReference>
<gene>
    <name evidence="6" type="ORF">SAMN06295905_3473</name>
</gene>
<dbReference type="PROSITE" id="PS50931">
    <property type="entry name" value="HTH_LYSR"/>
    <property type="match status" value="1"/>
</dbReference>
<dbReference type="InterPro" id="IPR036390">
    <property type="entry name" value="WH_DNA-bd_sf"/>
</dbReference>
<accession>A0A1Y6G7N8</accession>
<dbReference type="EMBL" id="FXWK01000002">
    <property type="protein sequence ID" value="SMQ86171.1"/>
    <property type="molecule type" value="Genomic_DNA"/>
</dbReference>
<proteinExistence type="inferred from homology"/>
<dbReference type="FunFam" id="1.10.10.10:FF:000001">
    <property type="entry name" value="LysR family transcriptional regulator"/>
    <property type="match status" value="1"/>
</dbReference>
<sequence>MPLNNVSLTGLKSFESAARLGSFKDAARELRLSSSAVSHAVSALEQTLGVTLFERSHRRVVLTADGSLLMRHATAAFEELQSGLEQISAQRSGLLRLHCAPSFAIQVLSPRLPAFLEQNPGVEVKIAASAGAAKFPEGAFDADIVYGASPRDDLVTLPLGEEIVVPLCTPAIANQIHTVRDLAHMTLIRSDLKRVQWTEWLSLNGFSFTAVPGMSFDRSFLAIAAASNGLGVALESTRLAEPELTAGRLVIPLAGAFRPYRYVGHFLCFPRSGGNRRVVNRFAEWLVGEFSLDPVLDPRAPA</sequence>
<protein>
    <submittedName>
        <fullName evidence="6">DNA-binding transcriptional regulator, LysR family</fullName>
    </submittedName>
</protein>
<evidence type="ECO:0000313" key="6">
    <source>
        <dbReference type="EMBL" id="SMQ86171.1"/>
    </source>
</evidence>
<evidence type="ECO:0000256" key="1">
    <source>
        <dbReference type="ARBA" id="ARBA00009437"/>
    </source>
</evidence>
<dbReference type="InterPro" id="IPR005119">
    <property type="entry name" value="LysR_subst-bd"/>
</dbReference>
<dbReference type="InterPro" id="IPR000847">
    <property type="entry name" value="LysR_HTH_N"/>
</dbReference>
<dbReference type="PANTHER" id="PTHR30537">
    <property type="entry name" value="HTH-TYPE TRANSCRIPTIONAL REGULATOR"/>
    <property type="match status" value="1"/>
</dbReference>
<comment type="similarity">
    <text evidence="1">Belongs to the LysR transcriptional regulatory family.</text>
</comment>
<dbReference type="SUPFAM" id="SSF53850">
    <property type="entry name" value="Periplasmic binding protein-like II"/>
    <property type="match status" value="1"/>
</dbReference>
<dbReference type="OrthoDB" id="9807765at2"/>
<dbReference type="Gene3D" id="1.10.10.10">
    <property type="entry name" value="Winged helix-like DNA-binding domain superfamily/Winged helix DNA-binding domain"/>
    <property type="match status" value="1"/>
</dbReference>
<feature type="domain" description="HTH lysR-type" evidence="5">
    <location>
        <begin position="6"/>
        <end position="63"/>
    </location>
</feature>
<keyword evidence="3 6" id="KW-0238">DNA-binding</keyword>
<dbReference type="GO" id="GO:0006351">
    <property type="term" value="P:DNA-templated transcription"/>
    <property type="evidence" value="ECO:0007669"/>
    <property type="project" value="TreeGrafter"/>
</dbReference>
<organism evidence="6 7">
    <name type="scientific">Devosia lucknowensis</name>
    <dbReference type="NCBI Taxonomy" id="1096929"/>
    <lineage>
        <taxon>Bacteria</taxon>
        <taxon>Pseudomonadati</taxon>
        <taxon>Pseudomonadota</taxon>
        <taxon>Alphaproteobacteria</taxon>
        <taxon>Hyphomicrobiales</taxon>
        <taxon>Devosiaceae</taxon>
        <taxon>Devosia</taxon>
    </lineage>
</organism>
<dbReference type="Pfam" id="PF03466">
    <property type="entry name" value="LysR_substrate"/>
    <property type="match status" value="1"/>
</dbReference>
<dbReference type="CDD" id="cd08432">
    <property type="entry name" value="PBP2_GcdR_TrpI_HvrB_AmpR_like"/>
    <property type="match status" value="1"/>
</dbReference>
<dbReference type="PRINTS" id="PR00039">
    <property type="entry name" value="HTHLYSR"/>
</dbReference>
<evidence type="ECO:0000256" key="3">
    <source>
        <dbReference type="ARBA" id="ARBA00023125"/>
    </source>
</evidence>
<dbReference type="Pfam" id="PF00126">
    <property type="entry name" value="HTH_1"/>
    <property type="match status" value="1"/>
</dbReference>
<evidence type="ECO:0000256" key="2">
    <source>
        <dbReference type="ARBA" id="ARBA00023015"/>
    </source>
</evidence>
<evidence type="ECO:0000259" key="5">
    <source>
        <dbReference type="PROSITE" id="PS50931"/>
    </source>
</evidence>
<reference evidence="7" key="1">
    <citation type="submission" date="2017-04" db="EMBL/GenBank/DDBJ databases">
        <authorList>
            <person name="Varghese N."/>
            <person name="Submissions S."/>
        </authorList>
    </citation>
    <scope>NUCLEOTIDE SEQUENCE [LARGE SCALE GENOMIC DNA]</scope>
</reference>
<keyword evidence="7" id="KW-1185">Reference proteome</keyword>
<dbReference type="Proteomes" id="UP000194474">
    <property type="component" value="Unassembled WGS sequence"/>
</dbReference>
<dbReference type="Gene3D" id="3.40.190.10">
    <property type="entry name" value="Periplasmic binding protein-like II"/>
    <property type="match status" value="2"/>
</dbReference>
<dbReference type="PANTHER" id="PTHR30537:SF58">
    <property type="entry name" value="HTH-TYPE TRANSCRIPTIONAL REGULATOR PERR"/>
    <property type="match status" value="1"/>
</dbReference>
<keyword evidence="2" id="KW-0805">Transcription regulation</keyword>
<dbReference type="SUPFAM" id="SSF46785">
    <property type="entry name" value="Winged helix' DNA-binding domain"/>
    <property type="match status" value="1"/>
</dbReference>
<dbReference type="AlphaFoldDB" id="A0A1Y6G7N8"/>
<dbReference type="GO" id="GO:0003700">
    <property type="term" value="F:DNA-binding transcription factor activity"/>
    <property type="evidence" value="ECO:0007669"/>
    <property type="project" value="InterPro"/>
</dbReference>